<evidence type="ECO:0000313" key="2">
    <source>
        <dbReference type="EMBL" id="CAG22161.1"/>
    </source>
</evidence>
<dbReference type="PANTHER" id="PTHR33055">
    <property type="entry name" value="TRANSPOSASE FOR INSERTION SEQUENCE ELEMENT IS1111A"/>
    <property type="match status" value="1"/>
</dbReference>
<evidence type="ECO:0000259" key="1">
    <source>
        <dbReference type="Pfam" id="PF01548"/>
    </source>
</evidence>
<dbReference type="STRING" id="298386.PBPRB0288"/>
<dbReference type="GO" id="GO:0003677">
    <property type="term" value="F:DNA binding"/>
    <property type="evidence" value="ECO:0007669"/>
    <property type="project" value="InterPro"/>
</dbReference>
<dbReference type="Proteomes" id="UP000000593">
    <property type="component" value="Chromosome 2"/>
</dbReference>
<name>Q6LL53_PHOPR</name>
<proteinExistence type="predicted"/>
<dbReference type="GO" id="GO:0004803">
    <property type="term" value="F:transposase activity"/>
    <property type="evidence" value="ECO:0007669"/>
    <property type="project" value="InterPro"/>
</dbReference>
<dbReference type="AlphaFoldDB" id="Q6LL53"/>
<feature type="domain" description="Transposase IS110-like N-terminal" evidence="1">
    <location>
        <begin position="6"/>
        <end position="145"/>
    </location>
</feature>
<reference evidence="3" key="1">
    <citation type="journal article" date="2005" name="Science">
        <title>Life at depth: Photobacterium profundum genome sequence and expression analysis.</title>
        <authorList>
            <person name="Vezzi A."/>
            <person name="Campanaro S."/>
            <person name="D'Angelo M."/>
            <person name="Simonato F."/>
            <person name="Vitulo N."/>
            <person name="Lauro F.M."/>
            <person name="Cestaro A."/>
            <person name="Malacrida G."/>
            <person name="Simionati B."/>
            <person name="Cannata N."/>
            <person name="Romualdi C."/>
            <person name="Bartlett D.H."/>
            <person name="Valle G."/>
        </authorList>
    </citation>
    <scope>NUCLEOTIDE SEQUENCE [LARGE SCALE GENOMIC DNA]</scope>
    <source>
        <strain evidence="3">ATCC BAA-1253 / SS9</strain>
    </source>
</reference>
<dbReference type="PANTHER" id="PTHR33055:SF3">
    <property type="entry name" value="PUTATIVE TRANSPOSASE FOR IS117-RELATED"/>
    <property type="match status" value="1"/>
</dbReference>
<accession>Q6LL53</accession>
<dbReference type="InterPro" id="IPR047650">
    <property type="entry name" value="Transpos_IS110"/>
</dbReference>
<evidence type="ECO:0000313" key="3">
    <source>
        <dbReference type="Proteomes" id="UP000000593"/>
    </source>
</evidence>
<dbReference type="InterPro" id="IPR002525">
    <property type="entry name" value="Transp_IS110-like_N"/>
</dbReference>
<keyword evidence="3" id="KW-1185">Reference proteome</keyword>
<protein>
    <submittedName>
        <fullName evidence="2">IS1328 transposase</fullName>
    </submittedName>
</protein>
<gene>
    <name evidence="2" type="primary">TNP</name>
    <name evidence="2" type="ordered locus">PBPRB0288</name>
</gene>
<dbReference type="KEGG" id="ppr:PBPRB0288"/>
<dbReference type="Pfam" id="PF01548">
    <property type="entry name" value="DEDD_Tnp_IS110"/>
    <property type="match status" value="1"/>
</dbReference>
<sequence length="201" mass="22666">MFIQVLGIDLGKSCFHIVARDAAGKTQFKKKLSRTKLCEFLANHPQCTVAFEACGGSHWLARKCMAFDHQPKLIPPQFVKAYLKGNKNDFNDAEAIAETATRPNMHFVPVKSENAQVIAAIHRFRSGYIKERTACMSRIGAVLLEFGMSLPQGHATMKRLFQWLAKQSEPLHPMLPPVSDYLSLLIFIRGIKNECKIHRSI</sequence>
<dbReference type="HOGENOM" id="CLU_036902_16_0_6"/>
<organism evidence="2 3">
    <name type="scientific">Photobacterium profundum (strain SS9)</name>
    <dbReference type="NCBI Taxonomy" id="298386"/>
    <lineage>
        <taxon>Bacteria</taxon>
        <taxon>Pseudomonadati</taxon>
        <taxon>Pseudomonadota</taxon>
        <taxon>Gammaproteobacteria</taxon>
        <taxon>Vibrionales</taxon>
        <taxon>Vibrionaceae</taxon>
        <taxon>Photobacterium</taxon>
    </lineage>
</organism>
<dbReference type="NCBIfam" id="NF033542">
    <property type="entry name" value="transpos_IS110"/>
    <property type="match status" value="1"/>
</dbReference>
<dbReference type="eggNOG" id="COG3547">
    <property type="taxonomic scope" value="Bacteria"/>
</dbReference>
<dbReference type="GO" id="GO:0006313">
    <property type="term" value="P:DNA transposition"/>
    <property type="evidence" value="ECO:0007669"/>
    <property type="project" value="InterPro"/>
</dbReference>
<dbReference type="EMBL" id="CR378675">
    <property type="protein sequence ID" value="CAG22161.1"/>
    <property type="molecule type" value="Genomic_DNA"/>
</dbReference>